<dbReference type="Proteomes" id="UP001140096">
    <property type="component" value="Unassembled WGS sequence"/>
</dbReference>
<reference evidence="1" key="1">
    <citation type="submission" date="2022-07" db="EMBL/GenBank/DDBJ databases">
        <title>Phylogenomic reconstructions and comparative analyses of Kickxellomycotina fungi.</title>
        <authorList>
            <person name="Reynolds N.K."/>
            <person name="Stajich J.E."/>
            <person name="Barry K."/>
            <person name="Grigoriev I.V."/>
            <person name="Crous P."/>
            <person name="Smith M.E."/>
        </authorList>
    </citation>
    <scope>NUCLEOTIDE SEQUENCE</scope>
    <source>
        <strain evidence="1">CBS 102833</strain>
    </source>
</reference>
<evidence type="ECO:0000313" key="1">
    <source>
        <dbReference type="EMBL" id="KAJ2809618.1"/>
    </source>
</evidence>
<organism evidence="1 2">
    <name type="scientific">Coemansia furcata</name>
    <dbReference type="NCBI Taxonomy" id="417177"/>
    <lineage>
        <taxon>Eukaryota</taxon>
        <taxon>Fungi</taxon>
        <taxon>Fungi incertae sedis</taxon>
        <taxon>Zoopagomycota</taxon>
        <taxon>Kickxellomycotina</taxon>
        <taxon>Kickxellomycetes</taxon>
        <taxon>Kickxellales</taxon>
        <taxon>Kickxellaceae</taxon>
        <taxon>Coemansia</taxon>
    </lineage>
</organism>
<feature type="non-terminal residue" evidence="1">
    <location>
        <position position="96"/>
    </location>
</feature>
<sequence length="96" mass="10256">MLRNALSKASLGRSVSGRLASTTGRHTPGGTRRLVSQLVEPKQPEVVTDEIPGPQSKAALSRLGMLQDTRAVVFAGDYQKSVGNYIVDADGNYLLD</sequence>
<evidence type="ECO:0000313" key="2">
    <source>
        <dbReference type="Proteomes" id="UP001140096"/>
    </source>
</evidence>
<accession>A0ACC1LIM3</accession>
<comment type="caution">
    <text evidence="1">The sequence shown here is derived from an EMBL/GenBank/DDBJ whole genome shotgun (WGS) entry which is preliminary data.</text>
</comment>
<gene>
    <name evidence="1" type="primary">UGA1</name>
    <name evidence="1" type="ORF">H4S07_003155</name>
</gene>
<protein>
    <submittedName>
        <fullName evidence="1">4-aminobutyrate transaminase</fullName>
    </submittedName>
</protein>
<name>A0ACC1LIM3_9FUNG</name>
<proteinExistence type="predicted"/>
<keyword evidence="2" id="KW-1185">Reference proteome</keyword>
<dbReference type="EMBL" id="JANBUP010000955">
    <property type="protein sequence ID" value="KAJ2809618.1"/>
    <property type="molecule type" value="Genomic_DNA"/>
</dbReference>